<proteinExistence type="predicted"/>
<reference evidence="2 3" key="1">
    <citation type="submission" date="2021-06" db="EMBL/GenBank/DDBJ databases">
        <authorList>
            <person name="Palmer J.M."/>
        </authorList>
    </citation>
    <scope>NUCLEOTIDE SEQUENCE [LARGE SCALE GENOMIC DNA]</scope>
    <source>
        <strain evidence="2 3">CL_MEX2019</strain>
        <tissue evidence="2">Muscle</tissue>
    </source>
</reference>
<dbReference type="InterPro" id="IPR012337">
    <property type="entry name" value="RNaseH-like_sf"/>
</dbReference>
<comment type="caution">
    <text evidence="2">The sequence shown here is derived from an EMBL/GenBank/DDBJ whole genome shotgun (WGS) entry which is preliminary data.</text>
</comment>
<feature type="domain" description="Integrase catalytic" evidence="1">
    <location>
        <begin position="17"/>
        <end position="126"/>
    </location>
</feature>
<dbReference type="PANTHER" id="PTHR46791">
    <property type="entry name" value="EXPRESSED PROTEIN"/>
    <property type="match status" value="1"/>
</dbReference>
<dbReference type="Pfam" id="PF24764">
    <property type="entry name" value="rva_4"/>
    <property type="match status" value="1"/>
</dbReference>
<dbReference type="InterPro" id="IPR058913">
    <property type="entry name" value="Integrase_dom_put"/>
</dbReference>
<dbReference type="PROSITE" id="PS50994">
    <property type="entry name" value="INTEGRASE"/>
    <property type="match status" value="1"/>
</dbReference>
<gene>
    <name evidence="2" type="ORF">CHARACLAT_023794</name>
</gene>
<dbReference type="PANTHER" id="PTHR46791:SF4">
    <property type="match status" value="1"/>
</dbReference>
<protein>
    <recommendedName>
        <fullName evidence="1">Integrase catalytic domain-containing protein</fullName>
    </recommendedName>
</protein>
<sequence length="277" mass="32028">MRCRAMANRTLRRRQYSVPAPNAMWHIDGNHKLIRWRFVVHGGIDGFSRLIVYLDAATNNRASTVLESFIGGINKFGLPSRVRFDKGGENMEVCQFMVEHRGENRNSHITGRGVHNQRIERLWRNVYIQVLDPFHLVFRNLESKGMLNPDDENHLFALHWTFLPQLQKQLAFFMDAWSHHSLRTAGSHSTYQLWGSFRNLEDPDEVEADYGIDWDGPYGSDNLGDQREQVEVPQVELQRHRSEEVMASLPDPNVPFLDAVTVTVLPSTSPIQNHSHY</sequence>
<dbReference type="EMBL" id="JAHUTJ010027147">
    <property type="protein sequence ID" value="MED6275171.1"/>
    <property type="molecule type" value="Genomic_DNA"/>
</dbReference>
<dbReference type="Gene3D" id="3.30.420.10">
    <property type="entry name" value="Ribonuclease H-like superfamily/Ribonuclease H"/>
    <property type="match status" value="1"/>
</dbReference>
<evidence type="ECO:0000259" key="1">
    <source>
        <dbReference type="PROSITE" id="PS50994"/>
    </source>
</evidence>
<dbReference type="SUPFAM" id="SSF53098">
    <property type="entry name" value="Ribonuclease H-like"/>
    <property type="match status" value="1"/>
</dbReference>
<evidence type="ECO:0000313" key="3">
    <source>
        <dbReference type="Proteomes" id="UP001352852"/>
    </source>
</evidence>
<dbReference type="Proteomes" id="UP001352852">
    <property type="component" value="Unassembled WGS sequence"/>
</dbReference>
<evidence type="ECO:0000313" key="2">
    <source>
        <dbReference type="EMBL" id="MED6275171.1"/>
    </source>
</evidence>
<keyword evidence="3" id="KW-1185">Reference proteome</keyword>
<accession>A0ABU7DJS2</accession>
<dbReference type="InterPro" id="IPR001584">
    <property type="entry name" value="Integrase_cat-core"/>
</dbReference>
<organism evidence="2 3">
    <name type="scientific">Characodon lateralis</name>
    <dbReference type="NCBI Taxonomy" id="208331"/>
    <lineage>
        <taxon>Eukaryota</taxon>
        <taxon>Metazoa</taxon>
        <taxon>Chordata</taxon>
        <taxon>Craniata</taxon>
        <taxon>Vertebrata</taxon>
        <taxon>Euteleostomi</taxon>
        <taxon>Actinopterygii</taxon>
        <taxon>Neopterygii</taxon>
        <taxon>Teleostei</taxon>
        <taxon>Neoteleostei</taxon>
        <taxon>Acanthomorphata</taxon>
        <taxon>Ovalentaria</taxon>
        <taxon>Atherinomorphae</taxon>
        <taxon>Cyprinodontiformes</taxon>
        <taxon>Goodeidae</taxon>
        <taxon>Characodon</taxon>
    </lineage>
</organism>
<dbReference type="InterPro" id="IPR036397">
    <property type="entry name" value="RNaseH_sf"/>
</dbReference>
<name>A0ABU7DJS2_9TELE</name>